<dbReference type="GO" id="GO:0008757">
    <property type="term" value="F:S-adenosylmethionine-dependent methyltransferase activity"/>
    <property type="evidence" value="ECO:0007669"/>
    <property type="project" value="UniProtKB-ARBA"/>
</dbReference>
<feature type="binding site" evidence="4">
    <location>
        <position position="298"/>
    </location>
    <ligand>
        <name>S-adenosyl-L-methionine</name>
        <dbReference type="ChEBI" id="CHEBI:59789"/>
    </ligand>
</feature>
<evidence type="ECO:0000313" key="7">
    <source>
        <dbReference type="EMBL" id="MCA9754250.1"/>
    </source>
</evidence>
<dbReference type="PROSITE" id="PS01230">
    <property type="entry name" value="TRMA_1"/>
    <property type="match status" value="1"/>
</dbReference>
<dbReference type="EMBL" id="JAGQHS010000001">
    <property type="protein sequence ID" value="MCA9754250.1"/>
    <property type="molecule type" value="Genomic_DNA"/>
</dbReference>
<feature type="binding site" evidence="4">
    <location>
        <position position="420"/>
    </location>
    <ligand>
        <name>S-adenosyl-L-methionine</name>
        <dbReference type="ChEBI" id="CHEBI:59789"/>
    </ligand>
</feature>
<reference evidence="7" key="2">
    <citation type="journal article" date="2021" name="Microbiome">
        <title>Successional dynamics and alternative stable states in a saline activated sludge microbial community over 9 years.</title>
        <authorList>
            <person name="Wang Y."/>
            <person name="Ye J."/>
            <person name="Ju F."/>
            <person name="Liu L."/>
            <person name="Boyd J.A."/>
            <person name="Deng Y."/>
            <person name="Parks D.H."/>
            <person name="Jiang X."/>
            <person name="Yin X."/>
            <person name="Woodcroft B.J."/>
            <person name="Tyson G.W."/>
            <person name="Hugenholtz P."/>
            <person name="Polz M.F."/>
            <person name="Zhang T."/>
        </authorList>
    </citation>
    <scope>NUCLEOTIDE SEQUENCE</scope>
    <source>
        <strain evidence="7">HKST-UBA02</strain>
    </source>
</reference>
<name>A0A956SBC6_UNCEI</name>
<organism evidence="7 8">
    <name type="scientific">Eiseniibacteriota bacterium</name>
    <dbReference type="NCBI Taxonomy" id="2212470"/>
    <lineage>
        <taxon>Bacteria</taxon>
        <taxon>Candidatus Eiseniibacteriota</taxon>
    </lineage>
</organism>
<dbReference type="InterPro" id="IPR030390">
    <property type="entry name" value="MeTrfase_TrmA_AS"/>
</dbReference>
<keyword evidence="1 4" id="KW-0489">Methyltransferase</keyword>
<dbReference type="GO" id="GO:0009451">
    <property type="term" value="P:RNA modification"/>
    <property type="evidence" value="ECO:0007669"/>
    <property type="project" value="UniProtKB-ARBA"/>
</dbReference>
<dbReference type="Gene3D" id="2.40.50.1070">
    <property type="match status" value="1"/>
</dbReference>
<evidence type="ECO:0000256" key="3">
    <source>
        <dbReference type="ARBA" id="ARBA00022691"/>
    </source>
</evidence>
<dbReference type="SUPFAM" id="SSF50249">
    <property type="entry name" value="Nucleic acid-binding proteins"/>
    <property type="match status" value="1"/>
</dbReference>
<evidence type="ECO:0000313" key="8">
    <source>
        <dbReference type="Proteomes" id="UP000739538"/>
    </source>
</evidence>
<evidence type="ECO:0000256" key="4">
    <source>
        <dbReference type="PROSITE-ProRule" id="PRU01024"/>
    </source>
</evidence>
<feature type="binding site" evidence="4">
    <location>
        <position position="362"/>
    </location>
    <ligand>
        <name>S-adenosyl-L-methionine</name>
        <dbReference type="ChEBI" id="CHEBI:59789"/>
    </ligand>
</feature>
<dbReference type="InterPro" id="IPR029063">
    <property type="entry name" value="SAM-dependent_MTases_sf"/>
</dbReference>
<dbReference type="FunFam" id="2.40.50.140:FF:000097">
    <property type="entry name" value="23S rRNA (uracil(1939)-C(5))-methyltransferase RlmD"/>
    <property type="match status" value="1"/>
</dbReference>
<dbReference type="PROSITE" id="PS01231">
    <property type="entry name" value="TRMA_2"/>
    <property type="match status" value="1"/>
</dbReference>
<evidence type="ECO:0000256" key="5">
    <source>
        <dbReference type="PROSITE-ProRule" id="PRU10015"/>
    </source>
</evidence>
<dbReference type="Gene3D" id="3.40.50.150">
    <property type="entry name" value="Vaccinia Virus protein VP39"/>
    <property type="match status" value="1"/>
</dbReference>
<evidence type="ECO:0000259" key="6">
    <source>
        <dbReference type="PROSITE" id="PS50926"/>
    </source>
</evidence>
<evidence type="ECO:0000256" key="1">
    <source>
        <dbReference type="ARBA" id="ARBA00022603"/>
    </source>
</evidence>
<dbReference type="AlphaFoldDB" id="A0A956SBC6"/>
<keyword evidence="3 4" id="KW-0949">S-adenosyl-L-methionine</keyword>
<proteinExistence type="inferred from homology"/>
<sequence length="492" mass="53707">MSRTRRSVAPSRHTVTIDSLAFGGAGVARVDGKVAFVPGALPGETVVIEVVGRRRKFDRTKLIEVLTPSPDRRPPLCPHVSLCGGCSLQELVYERQLEAKAQHVRDCLSRIGGLDVPESGPPVSSPRETRYRNKMEFTFQPRPWEETPPEVPGPGPALGLHVPGRFDAVFDLEECVLPSPRAVEVLKEVRAFAREHSLPAYRSRWDEGLLRHLVVREGHHTGELLVALVVREPEHVLLELGPRLGERIPDLTGVVLIVNRTKASIAKGEQEQVLWGRPYFREKLAGIEFELGAQSFFQTNTAGAELLIDVLRESLDEALGSSPTEAPGPAGRRHGHLLDLYCGAGTLGLCLADRFDQVTGVEQVAEAVTSAQRTAERNGIEHVSFHVDDVERWVREGGPDQDPASPSRGIPGPFDVLVVDPPRAGLHPKALETLPWLGAGVIAYVSCNPATLARDAAGLVAAGYRPVGLRIVDLFPQTGHIESILTFRRIID</sequence>
<reference evidence="7" key="1">
    <citation type="submission" date="2020-04" db="EMBL/GenBank/DDBJ databases">
        <authorList>
            <person name="Zhang T."/>
        </authorList>
    </citation>
    <scope>NUCLEOTIDE SEQUENCE</scope>
    <source>
        <strain evidence="7">HKST-UBA02</strain>
    </source>
</reference>
<dbReference type="PANTHER" id="PTHR11061:SF30">
    <property type="entry name" value="TRNA (URACIL(54)-C(5))-METHYLTRANSFERASE"/>
    <property type="match status" value="1"/>
</dbReference>
<dbReference type="PROSITE" id="PS51687">
    <property type="entry name" value="SAM_MT_RNA_M5U"/>
    <property type="match status" value="1"/>
</dbReference>
<keyword evidence="2 4" id="KW-0808">Transferase</keyword>
<dbReference type="GO" id="GO:0006396">
    <property type="term" value="P:RNA processing"/>
    <property type="evidence" value="ECO:0007669"/>
    <property type="project" value="InterPro"/>
</dbReference>
<feature type="domain" description="TRAM" evidence="6">
    <location>
        <begin position="5"/>
        <end position="64"/>
    </location>
</feature>
<dbReference type="GO" id="GO:0008173">
    <property type="term" value="F:RNA methyltransferase activity"/>
    <property type="evidence" value="ECO:0007669"/>
    <property type="project" value="InterPro"/>
</dbReference>
<dbReference type="SUPFAM" id="SSF53335">
    <property type="entry name" value="S-adenosyl-L-methionine-dependent methyltransferases"/>
    <property type="match status" value="1"/>
</dbReference>
<feature type="binding site" evidence="4">
    <location>
        <position position="341"/>
    </location>
    <ligand>
        <name>S-adenosyl-L-methionine</name>
        <dbReference type="ChEBI" id="CHEBI:59789"/>
    </ligand>
</feature>
<dbReference type="CDD" id="cd02440">
    <property type="entry name" value="AdoMet_MTases"/>
    <property type="match status" value="1"/>
</dbReference>
<dbReference type="PROSITE" id="PS50926">
    <property type="entry name" value="TRAM"/>
    <property type="match status" value="1"/>
</dbReference>
<dbReference type="InterPro" id="IPR010280">
    <property type="entry name" value="U5_MeTrfase_fam"/>
</dbReference>
<dbReference type="InterPro" id="IPR030391">
    <property type="entry name" value="MeTrfase_TrmA_CS"/>
</dbReference>
<comment type="caution">
    <text evidence="7">The sequence shown here is derived from an EMBL/GenBank/DDBJ whole genome shotgun (WGS) entry which is preliminary data.</text>
</comment>
<gene>
    <name evidence="7" type="primary">rlmD</name>
    <name evidence="7" type="ORF">KDA27_00500</name>
</gene>
<dbReference type="Proteomes" id="UP000739538">
    <property type="component" value="Unassembled WGS sequence"/>
</dbReference>
<dbReference type="InterPro" id="IPR012340">
    <property type="entry name" value="NA-bd_OB-fold"/>
</dbReference>
<accession>A0A956SBC6</accession>
<evidence type="ECO:0000256" key="2">
    <source>
        <dbReference type="ARBA" id="ARBA00022679"/>
    </source>
</evidence>
<feature type="active site" evidence="5">
    <location>
        <position position="447"/>
    </location>
</feature>
<dbReference type="PANTHER" id="PTHR11061">
    <property type="entry name" value="RNA M5U METHYLTRANSFERASE"/>
    <property type="match status" value="1"/>
</dbReference>
<dbReference type="GO" id="GO:0032259">
    <property type="term" value="P:methylation"/>
    <property type="evidence" value="ECO:0007669"/>
    <property type="project" value="UniProtKB-KW"/>
</dbReference>
<dbReference type="Pfam" id="PF01938">
    <property type="entry name" value="TRAM"/>
    <property type="match status" value="1"/>
</dbReference>
<dbReference type="NCBIfam" id="TIGR00479">
    <property type="entry name" value="rumA"/>
    <property type="match status" value="1"/>
</dbReference>
<dbReference type="InterPro" id="IPR002792">
    <property type="entry name" value="TRAM_dom"/>
</dbReference>
<dbReference type="Pfam" id="PF05958">
    <property type="entry name" value="tRNA_U5-meth_tr"/>
    <property type="match status" value="1"/>
</dbReference>
<protein>
    <submittedName>
        <fullName evidence="7">23S rRNA (Uracil(1939)-C(5))-methyltransferase RlmD</fullName>
        <ecNumber evidence="7">2.1.1.190</ecNumber>
    </submittedName>
</protein>
<dbReference type="EC" id="2.1.1.190" evidence="7"/>
<feature type="active site" description="Nucleophile" evidence="4">
    <location>
        <position position="447"/>
    </location>
</feature>
<comment type="similarity">
    <text evidence="4">Belongs to the class I-like SAM-binding methyltransferase superfamily. RNA M5U methyltransferase family.</text>
</comment>
<dbReference type="Gene3D" id="2.40.50.140">
    <property type="entry name" value="Nucleic acid-binding proteins"/>
    <property type="match status" value="1"/>
</dbReference>